<evidence type="ECO:0000256" key="6">
    <source>
        <dbReference type="ARBA" id="ARBA00023136"/>
    </source>
</evidence>
<organism evidence="8 9">
    <name type="scientific">Nephila pilipes</name>
    <name type="common">Giant wood spider</name>
    <name type="synonym">Nephila maculata</name>
    <dbReference type="NCBI Taxonomy" id="299642"/>
    <lineage>
        <taxon>Eukaryota</taxon>
        <taxon>Metazoa</taxon>
        <taxon>Ecdysozoa</taxon>
        <taxon>Arthropoda</taxon>
        <taxon>Chelicerata</taxon>
        <taxon>Arachnida</taxon>
        <taxon>Araneae</taxon>
        <taxon>Araneomorphae</taxon>
        <taxon>Entelegynae</taxon>
        <taxon>Araneoidea</taxon>
        <taxon>Nephilidae</taxon>
        <taxon>Nephila</taxon>
    </lineage>
</organism>
<accession>A0A8X6PPD0</accession>
<feature type="transmembrane region" description="Helical" evidence="7">
    <location>
        <begin position="31"/>
        <end position="51"/>
    </location>
</feature>
<evidence type="ECO:0000256" key="5">
    <source>
        <dbReference type="ARBA" id="ARBA00023054"/>
    </source>
</evidence>
<evidence type="ECO:0000313" key="8">
    <source>
        <dbReference type="EMBL" id="GFT78430.1"/>
    </source>
</evidence>
<dbReference type="PANTHER" id="PTHR13815">
    <property type="entry name" value="GOLGIN-84"/>
    <property type="match status" value="1"/>
</dbReference>
<evidence type="ECO:0000256" key="2">
    <source>
        <dbReference type="ARBA" id="ARBA00022692"/>
    </source>
</evidence>
<dbReference type="Pfam" id="PF09787">
    <property type="entry name" value="Golgin_A5"/>
    <property type="match status" value="1"/>
</dbReference>
<name>A0A8X6PPD0_NEPPI</name>
<keyword evidence="5" id="KW-0175">Coiled coil</keyword>
<evidence type="ECO:0000256" key="1">
    <source>
        <dbReference type="ARBA" id="ARBA00004409"/>
    </source>
</evidence>
<keyword evidence="6 7" id="KW-0472">Membrane</keyword>
<evidence type="ECO:0000313" key="9">
    <source>
        <dbReference type="Proteomes" id="UP000887013"/>
    </source>
</evidence>
<dbReference type="OrthoDB" id="248903at2759"/>
<protein>
    <recommendedName>
        <fullName evidence="10">Golgin-84</fullName>
    </recommendedName>
</protein>
<reference evidence="8" key="1">
    <citation type="submission" date="2020-08" db="EMBL/GenBank/DDBJ databases">
        <title>Multicomponent nature underlies the extraordinary mechanical properties of spider dragline silk.</title>
        <authorList>
            <person name="Kono N."/>
            <person name="Nakamura H."/>
            <person name="Mori M."/>
            <person name="Yoshida Y."/>
            <person name="Ohtoshi R."/>
            <person name="Malay A.D."/>
            <person name="Moran D.A.P."/>
            <person name="Tomita M."/>
            <person name="Numata K."/>
            <person name="Arakawa K."/>
        </authorList>
    </citation>
    <scope>NUCLEOTIDE SEQUENCE</scope>
</reference>
<evidence type="ECO:0000256" key="4">
    <source>
        <dbReference type="ARBA" id="ARBA00023034"/>
    </source>
</evidence>
<sequence>MSSEQIINKIQFSCDDIRLGVFFRRYPITRVFVFVYMLLLHFWVMIVLLTYEPEIHNASSYEILKKQ</sequence>
<keyword evidence="9" id="KW-1185">Reference proteome</keyword>
<dbReference type="Proteomes" id="UP000887013">
    <property type="component" value="Unassembled WGS sequence"/>
</dbReference>
<dbReference type="GO" id="GO:0000139">
    <property type="term" value="C:Golgi membrane"/>
    <property type="evidence" value="ECO:0007669"/>
    <property type="project" value="UniProtKB-SubCell"/>
</dbReference>
<dbReference type="PANTHER" id="PTHR13815:SF7">
    <property type="entry name" value="GOLGIN SUBFAMILY A MEMBER 5"/>
    <property type="match status" value="1"/>
</dbReference>
<evidence type="ECO:0000256" key="7">
    <source>
        <dbReference type="SAM" id="Phobius"/>
    </source>
</evidence>
<proteinExistence type="predicted"/>
<comment type="caution">
    <text evidence="8">The sequence shown here is derived from an EMBL/GenBank/DDBJ whole genome shotgun (WGS) entry which is preliminary data.</text>
</comment>
<keyword evidence="4" id="KW-0333">Golgi apparatus</keyword>
<dbReference type="EMBL" id="BMAW01022587">
    <property type="protein sequence ID" value="GFT78430.1"/>
    <property type="molecule type" value="Genomic_DNA"/>
</dbReference>
<gene>
    <name evidence="8" type="ORF">NPIL_573251</name>
</gene>
<keyword evidence="2 7" id="KW-0812">Transmembrane</keyword>
<dbReference type="InterPro" id="IPR019177">
    <property type="entry name" value="Golgin_subfamily_A_member_5"/>
</dbReference>
<dbReference type="GO" id="GO:0000301">
    <property type="term" value="P:retrograde transport, vesicle recycling within Golgi"/>
    <property type="evidence" value="ECO:0007669"/>
    <property type="project" value="TreeGrafter"/>
</dbReference>
<dbReference type="AlphaFoldDB" id="A0A8X6PPD0"/>
<evidence type="ECO:0008006" key="10">
    <source>
        <dbReference type="Google" id="ProtNLM"/>
    </source>
</evidence>
<keyword evidence="3 7" id="KW-1133">Transmembrane helix</keyword>
<dbReference type="GO" id="GO:0007030">
    <property type="term" value="P:Golgi organization"/>
    <property type="evidence" value="ECO:0007669"/>
    <property type="project" value="InterPro"/>
</dbReference>
<comment type="subcellular location">
    <subcellularLocation>
        <location evidence="1">Golgi apparatus membrane</location>
        <topology evidence="1">Single-pass type IV membrane protein</topology>
    </subcellularLocation>
</comment>
<evidence type="ECO:0000256" key="3">
    <source>
        <dbReference type="ARBA" id="ARBA00022989"/>
    </source>
</evidence>
<dbReference type="GO" id="GO:0031985">
    <property type="term" value="C:Golgi cisterna"/>
    <property type="evidence" value="ECO:0007669"/>
    <property type="project" value="TreeGrafter"/>
</dbReference>